<comment type="caution">
    <text evidence="2">The sequence shown here is derived from an EMBL/GenBank/DDBJ whole genome shotgun (WGS) entry which is preliminary data.</text>
</comment>
<evidence type="ECO:0000256" key="1">
    <source>
        <dbReference type="SAM" id="MobiDB-lite"/>
    </source>
</evidence>
<protein>
    <submittedName>
        <fullName evidence="2">Uncharacterized protein</fullName>
    </submittedName>
</protein>
<feature type="non-terminal residue" evidence="2">
    <location>
        <position position="144"/>
    </location>
</feature>
<gene>
    <name evidence="2" type="ORF">S01H1_73716</name>
</gene>
<accession>X0Y2F6</accession>
<reference evidence="2" key="1">
    <citation type="journal article" date="2014" name="Front. Microbiol.">
        <title>High frequency of phylogenetically diverse reductive dehalogenase-homologous genes in deep subseafloor sedimentary metagenomes.</title>
        <authorList>
            <person name="Kawai M."/>
            <person name="Futagami T."/>
            <person name="Toyoda A."/>
            <person name="Takaki Y."/>
            <person name="Nishi S."/>
            <person name="Hori S."/>
            <person name="Arai W."/>
            <person name="Tsubouchi T."/>
            <person name="Morono Y."/>
            <person name="Uchiyama I."/>
            <person name="Ito T."/>
            <person name="Fujiyama A."/>
            <person name="Inagaki F."/>
            <person name="Takami H."/>
        </authorList>
    </citation>
    <scope>NUCLEOTIDE SEQUENCE</scope>
    <source>
        <strain evidence="2">Expedition CK06-06</strain>
    </source>
</reference>
<proteinExistence type="predicted"/>
<organism evidence="2">
    <name type="scientific">marine sediment metagenome</name>
    <dbReference type="NCBI Taxonomy" id="412755"/>
    <lineage>
        <taxon>unclassified sequences</taxon>
        <taxon>metagenomes</taxon>
        <taxon>ecological metagenomes</taxon>
    </lineage>
</organism>
<dbReference type="AlphaFoldDB" id="X0Y2F6"/>
<dbReference type="EMBL" id="BARS01049266">
    <property type="protein sequence ID" value="GAG31086.1"/>
    <property type="molecule type" value="Genomic_DNA"/>
</dbReference>
<sequence>MTIKTKEELQTQLTTLITSNTSGDNSASDIIKVNEDAIDSLVSEVDEDWIKTKNVNLYMNPRTSGDDEGINITGQLDVGSPQNPKESCFGEGDSTSNTMMCLQTDDDVAFLDVTDIFSSDSGSNQGMFNGTAAGKTLYVGSTGD</sequence>
<evidence type="ECO:0000313" key="2">
    <source>
        <dbReference type="EMBL" id="GAG31086.1"/>
    </source>
</evidence>
<name>X0Y2F6_9ZZZZ</name>
<feature type="region of interest" description="Disordered" evidence="1">
    <location>
        <begin position="60"/>
        <end position="92"/>
    </location>
</feature>